<evidence type="ECO:0000313" key="3">
    <source>
        <dbReference type="Proteomes" id="UP001520878"/>
    </source>
</evidence>
<protein>
    <submittedName>
        <fullName evidence="2">Uncharacterized protein</fullName>
    </submittedName>
</protein>
<keyword evidence="1" id="KW-0732">Signal</keyword>
<sequence>MNMTKMSKKLAWVGVMMLAGSVSFSQAKTSDSETLNTVDPTRDHTMICHPFPECIFPDFEDRPGNDKGQ</sequence>
<keyword evidence="3" id="KW-1185">Reference proteome</keyword>
<dbReference type="EMBL" id="JAJEWP010000001">
    <property type="protein sequence ID" value="MCC2616151.1"/>
    <property type="molecule type" value="Genomic_DNA"/>
</dbReference>
<reference evidence="2 3" key="1">
    <citation type="submission" date="2021-10" db="EMBL/GenBank/DDBJ databases">
        <title>Draft genome of Aestuariibacter halophilus JC2043.</title>
        <authorList>
            <person name="Emsley S.A."/>
            <person name="Pfannmuller K.M."/>
            <person name="Ushijima B."/>
            <person name="Saw J.H."/>
            <person name="Videau P."/>
        </authorList>
    </citation>
    <scope>NUCLEOTIDE SEQUENCE [LARGE SCALE GENOMIC DNA]</scope>
    <source>
        <strain evidence="2 3">JC2043</strain>
    </source>
</reference>
<evidence type="ECO:0000256" key="1">
    <source>
        <dbReference type="SAM" id="SignalP"/>
    </source>
</evidence>
<feature type="chain" id="PRO_5047017022" evidence="1">
    <location>
        <begin position="28"/>
        <end position="69"/>
    </location>
</feature>
<organism evidence="2 3">
    <name type="scientific">Fluctibacter halophilus</name>
    <dbReference type="NCBI Taxonomy" id="226011"/>
    <lineage>
        <taxon>Bacteria</taxon>
        <taxon>Pseudomonadati</taxon>
        <taxon>Pseudomonadota</taxon>
        <taxon>Gammaproteobacteria</taxon>
        <taxon>Alteromonadales</taxon>
        <taxon>Alteromonadaceae</taxon>
        <taxon>Fluctibacter</taxon>
    </lineage>
</organism>
<proteinExistence type="predicted"/>
<evidence type="ECO:0000313" key="2">
    <source>
        <dbReference type="EMBL" id="MCC2616151.1"/>
    </source>
</evidence>
<accession>A0ABS8G7N8</accession>
<name>A0ABS8G7N8_9ALTE</name>
<gene>
    <name evidence="2" type="ORF">LJ739_07860</name>
</gene>
<dbReference type="RefSeq" id="WP_229158868.1">
    <property type="nucleotide sequence ID" value="NZ_JAJEWP010000001.1"/>
</dbReference>
<feature type="signal peptide" evidence="1">
    <location>
        <begin position="1"/>
        <end position="27"/>
    </location>
</feature>
<dbReference type="Proteomes" id="UP001520878">
    <property type="component" value="Unassembled WGS sequence"/>
</dbReference>
<comment type="caution">
    <text evidence="2">The sequence shown here is derived from an EMBL/GenBank/DDBJ whole genome shotgun (WGS) entry which is preliminary data.</text>
</comment>